<dbReference type="SUPFAM" id="SSF53474">
    <property type="entry name" value="alpha/beta-Hydrolases"/>
    <property type="match status" value="1"/>
</dbReference>
<dbReference type="InterPro" id="IPR029058">
    <property type="entry name" value="AB_hydrolase_fold"/>
</dbReference>
<proteinExistence type="predicted"/>
<protein>
    <submittedName>
        <fullName evidence="3">Alpha/beta hydrolase</fullName>
    </submittedName>
</protein>
<keyword evidence="4" id="KW-1185">Reference proteome</keyword>
<feature type="domain" description="Alpha/beta hydrolase fold-3" evidence="2">
    <location>
        <begin position="89"/>
        <end position="287"/>
    </location>
</feature>
<organism evidence="3 4">
    <name type="scientific">Lachnospira intestinalis</name>
    <dbReference type="NCBI Taxonomy" id="3133158"/>
    <lineage>
        <taxon>Bacteria</taxon>
        <taxon>Bacillati</taxon>
        <taxon>Bacillota</taxon>
        <taxon>Clostridia</taxon>
        <taxon>Lachnospirales</taxon>
        <taxon>Lachnospiraceae</taxon>
        <taxon>Lachnospira</taxon>
    </lineage>
</organism>
<comment type="caution">
    <text evidence="3">The sequence shown here is derived from an EMBL/GenBank/DDBJ whole genome shotgun (WGS) entry which is preliminary data.</text>
</comment>
<sequence>MSDFMIRNFYKQRKDFEKSSAERNLTLTFPDTVTEIKNIPYMTDASAAKDNTSLNTDCPPQSSKSHIRDSHRLDCYRPKKRDGELLPVIVNVHGGGLLLGSKEFNRLFCMRLSELGFLVYSVEYRLIPDCSFFDQCQDLACAMDFLKTRISSDNGDLSHVYAVGDSGGACLLTYTAALQHAPAAAKAAKVTPSSLHINALGLISGMFYTTKKDKIGLFLPKYLYGKNYKKSAFAPFVNPEHPDIVKALPPCFLVTSHNDYLKRYTLQFEKALARYQVPHDLLNFPENPKLTHAFSVFEPELDESLQTMKSMIDFLQKY</sequence>
<dbReference type="GO" id="GO:0016787">
    <property type="term" value="F:hydrolase activity"/>
    <property type="evidence" value="ECO:0007669"/>
    <property type="project" value="UniProtKB-KW"/>
</dbReference>
<evidence type="ECO:0000259" key="2">
    <source>
        <dbReference type="Pfam" id="PF07859"/>
    </source>
</evidence>
<evidence type="ECO:0000313" key="3">
    <source>
        <dbReference type="EMBL" id="MEQ2555623.1"/>
    </source>
</evidence>
<accession>A0ABV1H835</accession>
<dbReference type="PANTHER" id="PTHR48081">
    <property type="entry name" value="AB HYDROLASE SUPERFAMILY PROTEIN C4A8.06C"/>
    <property type="match status" value="1"/>
</dbReference>
<dbReference type="InterPro" id="IPR050300">
    <property type="entry name" value="GDXG_lipolytic_enzyme"/>
</dbReference>
<dbReference type="Gene3D" id="3.40.50.1820">
    <property type="entry name" value="alpha/beta hydrolase"/>
    <property type="match status" value="1"/>
</dbReference>
<gene>
    <name evidence="3" type="ORF">WMO37_11495</name>
</gene>
<dbReference type="InterPro" id="IPR013094">
    <property type="entry name" value="AB_hydrolase_3"/>
</dbReference>
<dbReference type="Proteomes" id="UP001546774">
    <property type="component" value="Unassembled WGS sequence"/>
</dbReference>
<evidence type="ECO:0000256" key="1">
    <source>
        <dbReference type="ARBA" id="ARBA00022801"/>
    </source>
</evidence>
<evidence type="ECO:0000313" key="4">
    <source>
        <dbReference type="Proteomes" id="UP001546774"/>
    </source>
</evidence>
<dbReference type="Pfam" id="PF07859">
    <property type="entry name" value="Abhydrolase_3"/>
    <property type="match status" value="1"/>
</dbReference>
<reference evidence="3" key="1">
    <citation type="submission" date="2024-03" db="EMBL/GenBank/DDBJ databases">
        <title>Human intestinal bacterial collection.</title>
        <authorList>
            <person name="Pauvert C."/>
            <person name="Hitch T.C.A."/>
            <person name="Clavel T."/>
        </authorList>
    </citation>
    <scope>NUCLEOTIDE SEQUENCE [LARGE SCALE GENOMIC DNA]</scope>
    <source>
        <strain evidence="3">CLA-AA-H89B</strain>
    </source>
</reference>
<name>A0ABV1H835_9FIRM</name>
<dbReference type="EMBL" id="JBBMFS010000010">
    <property type="protein sequence ID" value="MEQ2555623.1"/>
    <property type="molecule type" value="Genomic_DNA"/>
</dbReference>
<keyword evidence="1 3" id="KW-0378">Hydrolase</keyword>